<sequence>MVSLGVAENLPSRIETSMGQSRSLRNTALWYPEIPNPALYLNEDSFAGEDASSGRYQPLCWTLFGGPSGTFLRSLTEISVTFFGSLCGIEFHYNTEDVPVERRKLGRRKSTEYAQVMHFPIDGPGGEIIETVEVNFVDLGSLYGEPAKSFYGHEKLRLRYADPDLPTKLTPPTTLTLHPGKLSSAILQGILDSLTNSKPTDFRPPSPIPGTTDTQSPPSNPAIITPTSLTACVHRPSSAALLSAKFSHDPLVTVLADQNVLGAQRGDVVILGVEPHAYRPVLAAPGMAAALRGKTLVSVVGGVPAAKLYGAIYHGTGEEEEGEGEGEGRRCHVVRVTAGTSAAVRGSVSLIGEEPGRGHPPAALNAVYSLFMRVGQVKMWPEHLQAVGATMTAGGLAFLSVAVEGLVEGAVREGVERGEALQMAASCMVGLSKLIASGEAPGEVRNKVATPGGESSALRHDS</sequence>
<dbReference type="Gene3D" id="1.10.3730.10">
    <property type="entry name" value="ProC C-terminal domain-like"/>
    <property type="match status" value="1"/>
</dbReference>
<comment type="caution">
    <text evidence="4">The sequence shown here is derived from an EMBL/GenBank/DDBJ whole genome shotgun (WGS) entry which is preliminary data.</text>
</comment>
<dbReference type="Gene3D" id="3.40.50.720">
    <property type="entry name" value="NAD(P)-binding Rossmann-like Domain"/>
    <property type="match status" value="1"/>
</dbReference>
<dbReference type="InterPro" id="IPR029036">
    <property type="entry name" value="P5CR_dimer"/>
</dbReference>
<name>A0A8H6F6D7_9LECA</name>
<dbReference type="AlphaFoldDB" id="A0A8H6F6D7"/>
<dbReference type="GO" id="GO:0004735">
    <property type="term" value="F:pyrroline-5-carboxylate reductase activity"/>
    <property type="evidence" value="ECO:0007669"/>
    <property type="project" value="TreeGrafter"/>
</dbReference>
<dbReference type="InterPro" id="IPR008927">
    <property type="entry name" value="6-PGluconate_DH-like_C_sf"/>
</dbReference>
<evidence type="ECO:0000256" key="1">
    <source>
        <dbReference type="ARBA" id="ARBA00023002"/>
    </source>
</evidence>
<dbReference type="SUPFAM" id="SSF48179">
    <property type="entry name" value="6-phosphogluconate dehydrogenase C-terminal domain-like"/>
    <property type="match status" value="1"/>
</dbReference>
<evidence type="ECO:0000313" key="4">
    <source>
        <dbReference type="EMBL" id="KAF6217430.1"/>
    </source>
</evidence>
<dbReference type="Pfam" id="PF14748">
    <property type="entry name" value="P5CR_dimer"/>
    <property type="match status" value="1"/>
</dbReference>
<dbReference type="PANTHER" id="PTHR11645">
    <property type="entry name" value="PYRROLINE-5-CARBOXYLATE REDUCTASE"/>
    <property type="match status" value="1"/>
</dbReference>
<dbReference type="GeneID" id="59335300"/>
<organism evidence="4 5">
    <name type="scientific">Letharia lupina</name>
    <dbReference type="NCBI Taxonomy" id="560253"/>
    <lineage>
        <taxon>Eukaryota</taxon>
        <taxon>Fungi</taxon>
        <taxon>Dikarya</taxon>
        <taxon>Ascomycota</taxon>
        <taxon>Pezizomycotina</taxon>
        <taxon>Lecanoromycetes</taxon>
        <taxon>OSLEUM clade</taxon>
        <taxon>Lecanoromycetidae</taxon>
        <taxon>Lecanorales</taxon>
        <taxon>Lecanorineae</taxon>
        <taxon>Parmeliaceae</taxon>
        <taxon>Letharia</taxon>
    </lineage>
</organism>
<dbReference type="EMBL" id="JACCJB010000028">
    <property type="protein sequence ID" value="KAF6217430.1"/>
    <property type="molecule type" value="Genomic_DNA"/>
</dbReference>
<dbReference type="RefSeq" id="XP_037146865.1">
    <property type="nucleotide sequence ID" value="XM_037297796.1"/>
</dbReference>
<protein>
    <recommendedName>
        <fullName evidence="3">Pyrroline-5-carboxylate reductase dimerisation domain-containing protein</fullName>
    </recommendedName>
</protein>
<proteinExistence type="predicted"/>
<reference evidence="4 5" key="1">
    <citation type="journal article" date="2020" name="Genomics">
        <title>Complete, high-quality genomes from long-read metagenomic sequencing of two wolf lichen thalli reveals enigmatic genome architecture.</title>
        <authorList>
            <person name="McKenzie S.K."/>
            <person name="Walston R.F."/>
            <person name="Allen J.L."/>
        </authorList>
    </citation>
    <scope>NUCLEOTIDE SEQUENCE [LARGE SCALE GENOMIC DNA]</scope>
    <source>
        <strain evidence="4">WasteWater1</strain>
    </source>
</reference>
<evidence type="ECO:0000259" key="3">
    <source>
        <dbReference type="Pfam" id="PF14748"/>
    </source>
</evidence>
<evidence type="ECO:0000313" key="5">
    <source>
        <dbReference type="Proteomes" id="UP000593566"/>
    </source>
</evidence>
<evidence type="ECO:0000256" key="2">
    <source>
        <dbReference type="SAM" id="MobiDB-lite"/>
    </source>
</evidence>
<dbReference type="Proteomes" id="UP000593566">
    <property type="component" value="Unassembled WGS sequence"/>
</dbReference>
<dbReference type="GO" id="GO:0055129">
    <property type="term" value="P:L-proline biosynthetic process"/>
    <property type="evidence" value="ECO:0007669"/>
    <property type="project" value="TreeGrafter"/>
</dbReference>
<dbReference type="PANTHER" id="PTHR11645:SF0">
    <property type="entry name" value="PYRROLINE-5-CARBOXYLATE REDUCTASE 3"/>
    <property type="match status" value="1"/>
</dbReference>
<accession>A0A8H6F6D7</accession>
<keyword evidence="1" id="KW-0560">Oxidoreductase</keyword>
<gene>
    <name evidence="4" type="ORF">HO133_006900</name>
</gene>
<feature type="region of interest" description="Disordered" evidence="2">
    <location>
        <begin position="196"/>
        <end position="224"/>
    </location>
</feature>
<feature type="domain" description="Pyrroline-5-carboxylate reductase dimerisation" evidence="3">
    <location>
        <begin position="389"/>
        <end position="454"/>
    </location>
</feature>
<keyword evidence="5" id="KW-1185">Reference proteome</keyword>